<keyword evidence="1" id="KW-1133">Transmembrane helix</keyword>
<evidence type="ECO:0000256" key="1">
    <source>
        <dbReference type="SAM" id="Phobius"/>
    </source>
</evidence>
<feature type="domain" description="Putative Flp pilus-assembly TadG-like N-terminal" evidence="2">
    <location>
        <begin position="15"/>
        <end position="61"/>
    </location>
</feature>
<protein>
    <submittedName>
        <fullName evidence="3">Putative Flp pilus-assembly TadE/G-like</fullName>
    </submittedName>
</protein>
<keyword evidence="1" id="KW-0812">Transmembrane</keyword>
<organism evidence="3 4">
    <name type="scientific">Rhizobium mongolense subsp. loessense</name>
    <dbReference type="NCBI Taxonomy" id="158890"/>
    <lineage>
        <taxon>Bacteria</taxon>
        <taxon>Pseudomonadati</taxon>
        <taxon>Pseudomonadota</taxon>
        <taxon>Alphaproteobacteria</taxon>
        <taxon>Hyphomicrobiales</taxon>
        <taxon>Rhizobiaceae</taxon>
        <taxon>Rhizobium/Agrobacterium group</taxon>
        <taxon>Rhizobium</taxon>
    </lineage>
</organism>
<feature type="transmembrane region" description="Helical" evidence="1">
    <location>
        <begin position="16"/>
        <end position="36"/>
    </location>
</feature>
<proteinExistence type="predicted"/>
<keyword evidence="1" id="KW-0472">Membrane</keyword>
<dbReference type="RefSeq" id="WP_092583754.1">
    <property type="nucleotide sequence ID" value="NZ_FMTM01000001.1"/>
</dbReference>
<evidence type="ECO:0000313" key="4">
    <source>
        <dbReference type="Proteomes" id="UP000199542"/>
    </source>
</evidence>
<reference evidence="3 4" key="1">
    <citation type="submission" date="2016-10" db="EMBL/GenBank/DDBJ databases">
        <authorList>
            <person name="de Groot N.N."/>
        </authorList>
    </citation>
    <scope>NUCLEOTIDE SEQUENCE [LARGE SCALE GENOMIC DNA]</scope>
    <source>
        <strain evidence="3 4">CGMCC 1.3401</strain>
    </source>
</reference>
<sequence>MLSRVIRRFWNDHHGYVIALTLIAMPLLLGFSLLVIDVGRSGNLHTDLQSAVDAMALAGARELDGRDDAIDRADAAIEKIANSAAFSGGGNGMSLGSYITVSYDPGNDAGSTVIVKYLKSIPDQDDDDIDLDTMEAENSNEASYAWVIAKEQAMQTIFPIPVGFTRDTVNVSADAVAVYRVSACDVTPMFICNPFEPVGNTSETASEDAAEALHTNFAAGNLYGVQIELHSTSASNPGPGNFGFLRTPLGNGASELAEALATGNPGTCYTRDSLDTETGAKAGPVEDGVNTRFGYYSSSFNKVKGDYRYRPAQNVRSAQTITGKGGKGVKGCDTYDPVKVGDIVGDPAQALPLGYGAAMNSLSGGKISSGNNWQYSTYWNVAQGTAAPSASTILSSHSSYPQQAAGTPSQPSAYDVYRYELANPALISHASANGETGTPATGGQCYSGPDLGDYTAAEYGDRREIFSAIVNCGYEQSVGHLNGHKATRAVAFARMFLTKPAIKDAGERYLSLEMIDITGKGGRGTLDEFLREEAELVR</sequence>
<dbReference type="Pfam" id="PF13400">
    <property type="entry name" value="Tad"/>
    <property type="match status" value="1"/>
</dbReference>
<gene>
    <name evidence="3" type="ORF">SAMN02927900_00988</name>
</gene>
<evidence type="ECO:0000259" key="2">
    <source>
        <dbReference type="Pfam" id="PF13400"/>
    </source>
</evidence>
<dbReference type="InterPro" id="IPR028087">
    <property type="entry name" value="Tad_N"/>
</dbReference>
<evidence type="ECO:0000313" key="3">
    <source>
        <dbReference type="EMBL" id="SCW35936.1"/>
    </source>
</evidence>
<dbReference type="AlphaFoldDB" id="A0A1G4PUJ1"/>
<accession>A0A1G4PUJ1</accession>
<dbReference type="EMBL" id="FMTM01000001">
    <property type="protein sequence ID" value="SCW35936.1"/>
    <property type="molecule type" value="Genomic_DNA"/>
</dbReference>
<dbReference type="Proteomes" id="UP000199542">
    <property type="component" value="Unassembled WGS sequence"/>
</dbReference>
<name>A0A1G4PUJ1_9HYPH</name>